<keyword evidence="4" id="KW-1185">Reference proteome</keyword>
<feature type="region of interest" description="Disordered" evidence="1">
    <location>
        <begin position="1"/>
        <end position="37"/>
    </location>
</feature>
<gene>
    <name evidence="3" type="ORF">GCM10009798_35490</name>
</gene>
<dbReference type="InterPro" id="IPR000182">
    <property type="entry name" value="GNAT_dom"/>
</dbReference>
<comment type="caution">
    <text evidence="3">The sequence shown here is derived from an EMBL/GenBank/DDBJ whole genome shotgun (WGS) entry which is preliminary data.</text>
</comment>
<dbReference type="InterPro" id="IPR016181">
    <property type="entry name" value="Acyl_CoA_acyltransferase"/>
</dbReference>
<dbReference type="Pfam" id="PF13302">
    <property type="entry name" value="Acetyltransf_3"/>
    <property type="match status" value="1"/>
</dbReference>
<sequence>MPVRLRPVTETDLPALDGAESPYENFGPRAPRSAAHDPSLNADLGGLAVVDDSGALLGNVSWVWQRWGPNAQSRNPMIGIWLTSAARGRGAGTEAQRQLVDLFFLHTAVNRIEAHTDVENLAEQRALEKVGFQREGVIRGAQWREGAYRDGYLYSILRAESGAR</sequence>
<dbReference type="PROSITE" id="PS51186">
    <property type="entry name" value="GNAT"/>
    <property type="match status" value="1"/>
</dbReference>
<dbReference type="RefSeq" id="WP_344047129.1">
    <property type="nucleotide sequence ID" value="NZ_BAAAPB010000004.1"/>
</dbReference>
<dbReference type="SUPFAM" id="SSF55729">
    <property type="entry name" value="Acyl-CoA N-acyltransferases (Nat)"/>
    <property type="match status" value="1"/>
</dbReference>
<name>A0ABN2RM58_9ACTN</name>
<dbReference type="Gene3D" id="3.40.630.30">
    <property type="match status" value="1"/>
</dbReference>
<dbReference type="EMBL" id="BAAAPB010000004">
    <property type="protein sequence ID" value="GAA1971503.1"/>
    <property type="molecule type" value="Genomic_DNA"/>
</dbReference>
<dbReference type="Proteomes" id="UP001500571">
    <property type="component" value="Unassembled WGS sequence"/>
</dbReference>
<proteinExistence type="predicted"/>
<protein>
    <submittedName>
        <fullName evidence="3">GNAT family protein</fullName>
    </submittedName>
</protein>
<dbReference type="PANTHER" id="PTHR43441:SF11">
    <property type="entry name" value="RIBOSOMAL-PROTEIN-SERINE ACETYLTRANSFERASE"/>
    <property type="match status" value="1"/>
</dbReference>
<accession>A0ABN2RM58</accession>
<dbReference type="PANTHER" id="PTHR43441">
    <property type="entry name" value="RIBOSOMAL-PROTEIN-SERINE ACETYLTRANSFERASE"/>
    <property type="match status" value="1"/>
</dbReference>
<feature type="domain" description="N-acetyltransferase" evidence="2">
    <location>
        <begin position="3"/>
        <end position="155"/>
    </location>
</feature>
<dbReference type="InterPro" id="IPR051908">
    <property type="entry name" value="Ribosomal_N-acetyltransferase"/>
</dbReference>
<evidence type="ECO:0000313" key="3">
    <source>
        <dbReference type="EMBL" id="GAA1971503.1"/>
    </source>
</evidence>
<evidence type="ECO:0000256" key="1">
    <source>
        <dbReference type="SAM" id="MobiDB-lite"/>
    </source>
</evidence>
<reference evidence="3 4" key="1">
    <citation type="journal article" date="2019" name="Int. J. Syst. Evol. Microbiol.">
        <title>The Global Catalogue of Microorganisms (GCM) 10K type strain sequencing project: providing services to taxonomists for standard genome sequencing and annotation.</title>
        <authorList>
            <consortium name="The Broad Institute Genomics Platform"/>
            <consortium name="The Broad Institute Genome Sequencing Center for Infectious Disease"/>
            <person name="Wu L."/>
            <person name="Ma J."/>
        </authorList>
    </citation>
    <scope>NUCLEOTIDE SEQUENCE [LARGE SCALE GENOMIC DNA]</scope>
    <source>
        <strain evidence="3 4">JCM 15309</strain>
    </source>
</reference>
<organism evidence="3 4">
    <name type="scientific">Nocardioides panacihumi</name>
    <dbReference type="NCBI Taxonomy" id="400774"/>
    <lineage>
        <taxon>Bacteria</taxon>
        <taxon>Bacillati</taxon>
        <taxon>Actinomycetota</taxon>
        <taxon>Actinomycetes</taxon>
        <taxon>Propionibacteriales</taxon>
        <taxon>Nocardioidaceae</taxon>
        <taxon>Nocardioides</taxon>
    </lineage>
</organism>
<evidence type="ECO:0000313" key="4">
    <source>
        <dbReference type="Proteomes" id="UP001500571"/>
    </source>
</evidence>
<evidence type="ECO:0000259" key="2">
    <source>
        <dbReference type="PROSITE" id="PS51186"/>
    </source>
</evidence>